<dbReference type="Gene3D" id="1.10.10.10">
    <property type="entry name" value="Winged helix-like DNA-binding domain superfamily/Winged helix DNA-binding domain"/>
    <property type="match status" value="1"/>
</dbReference>
<dbReference type="GO" id="GO:0003700">
    <property type="term" value="F:DNA-binding transcription factor activity"/>
    <property type="evidence" value="ECO:0007669"/>
    <property type="project" value="InterPro"/>
</dbReference>
<dbReference type="PANTHER" id="PTHR33154:SF15">
    <property type="entry name" value="REGULATORY PROTEIN ARSR"/>
    <property type="match status" value="1"/>
</dbReference>
<dbReference type="SUPFAM" id="SSF46785">
    <property type="entry name" value="Winged helix' DNA-binding domain"/>
    <property type="match status" value="1"/>
</dbReference>
<dbReference type="CDD" id="cd00090">
    <property type="entry name" value="HTH_ARSR"/>
    <property type="match status" value="1"/>
</dbReference>
<dbReference type="Proteomes" id="UP000215896">
    <property type="component" value="Unassembled WGS sequence"/>
</dbReference>
<dbReference type="InterPro" id="IPR036390">
    <property type="entry name" value="WH_DNA-bd_sf"/>
</dbReference>
<dbReference type="InterPro" id="IPR011991">
    <property type="entry name" value="ArsR-like_HTH"/>
</dbReference>
<dbReference type="EMBL" id="NMVO01000013">
    <property type="protein sequence ID" value="OYO13468.1"/>
    <property type="molecule type" value="Genomic_DNA"/>
</dbReference>
<dbReference type="InterPro" id="IPR036388">
    <property type="entry name" value="WH-like_DNA-bd_sf"/>
</dbReference>
<keyword evidence="1" id="KW-0805">Transcription regulation</keyword>
<dbReference type="PANTHER" id="PTHR33154">
    <property type="entry name" value="TRANSCRIPTIONAL REGULATOR, ARSR FAMILY"/>
    <property type="match status" value="1"/>
</dbReference>
<name>A0A255GC33_9ACTN</name>
<keyword evidence="7" id="KW-1185">Reference proteome</keyword>
<dbReference type="AlphaFoldDB" id="A0A255GC33"/>
<evidence type="ECO:0000313" key="7">
    <source>
        <dbReference type="Proteomes" id="UP000215896"/>
    </source>
</evidence>
<organism evidence="6 7">
    <name type="scientific">Enemella evansiae</name>
    <dbReference type="NCBI Taxonomy" id="2016499"/>
    <lineage>
        <taxon>Bacteria</taxon>
        <taxon>Bacillati</taxon>
        <taxon>Actinomycetota</taxon>
        <taxon>Actinomycetes</taxon>
        <taxon>Propionibacteriales</taxon>
        <taxon>Propionibacteriaceae</taxon>
        <taxon>Enemella</taxon>
    </lineage>
</organism>
<dbReference type="Gene3D" id="6.10.140.2180">
    <property type="match status" value="1"/>
</dbReference>
<dbReference type="SMART" id="SM00418">
    <property type="entry name" value="HTH_ARSR"/>
    <property type="match status" value="1"/>
</dbReference>
<dbReference type="GO" id="GO:0003677">
    <property type="term" value="F:DNA binding"/>
    <property type="evidence" value="ECO:0007669"/>
    <property type="project" value="UniProtKB-KW"/>
</dbReference>
<feature type="region of interest" description="Disordered" evidence="4">
    <location>
        <begin position="77"/>
        <end position="102"/>
    </location>
</feature>
<dbReference type="InterPro" id="IPR001845">
    <property type="entry name" value="HTH_ArsR_DNA-bd_dom"/>
</dbReference>
<evidence type="ECO:0000313" key="6">
    <source>
        <dbReference type="EMBL" id="OYO13468.1"/>
    </source>
</evidence>
<evidence type="ECO:0000256" key="2">
    <source>
        <dbReference type="ARBA" id="ARBA00023125"/>
    </source>
</evidence>
<gene>
    <name evidence="6" type="ORF">CGZ94_10860</name>
</gene>
<proteinExistence type="predicted"/>
<evidence type="ECO:0000256" key="4">
    <source>
        <dbReference type="SAM" id="MobiDB-lite"/>
    </source>
</evidence>
<sequence>MADDQNRADPDERPENVRLDATAVRVLAHPMRSLLLSRLRGEGPATATELAEALDTNTGATSYHLRKLAEVGLVTDTGEGEGRRRQWRAASRSHSFTGGDYPADEQTQAAVAWLGRHYLRQAADGHERYLDREEDWPQDWRDALSVNDDAVVVEPEQLRAMHAELDEVVARYRSASDTPRARRVRVNLIFTPADPRWS</sequence>
<keyword evidence="3" id="KW-0804">Transcription</keyword>
<keyword evidence="2" id="KW-0238">DNA-binding</keyword>
<protein>
    <submittedName>
        <fullName evidence="6">Transcriptional regulator</fullName>
    </submittedName>
</protein>
<accession>A0A255GC33</accession>
<comment type="caution">
    <text evidence="6">The sequence shown here is derived from an EMBL/GenBank/DDBJ whole genome shotgun (WGS) entry which is preliminary data.</text>
</comment>
<evidence type="ECO:0000256" key="3">
    <source>
        <dbReference type="ARBA" id="ARBA00023163"/>
    </source>
</evidence>
<reference evidence="6 7" key="1">
    <citation type="submission" date="2017-07" db="EMBL/GenBank/DDBJ databases">
        <title>Draft whole genome sequences of clinical Proprionibacteriaceae strains.</title>
        <authorList>
            <person name="Bernier A.-M."/>
            <person name="Bernard K."/>
            <person name="Domingo M.-C."/>
        </authorList>
    </citation>
    <scope>NUCLEOTIDE SEQUENCE [LARGE SCALE GENOMIC DNA]</scope>
    <source>
        <strain evidence="6 7">NML 030167</strain>
    </source>
</reference>
<feature type="domain" description="HTH arsR-type" evidence="5">
    <location>
        <begin position="12"/>
        <end position="107"/>
    </location>
</feature>
<dbReference type="Pfam" id="PF12840">
    <property type="entry name" value="HTH_20"/>
    <property type="match status" value="1"/>
</dbReference>
<dbReference type="OrthoDB" id="7945987at2"/>
<dbReference type="InterPro" id="IPR051081">
    <property type="entry name" value="HTH_MetalResp_TranReg"/>
</dbReference>
<evidence type="ECO:0000256" key="1">
    <source>
        <dbReference type="ARBA" id="ARBA00023015"/>
    </source>
</evidence>
<dbReference type="RefSeq" id="WP_094405622.1">
    <property type="nucleotide sequence ID" value="NZ_NMVO01000013.1"/>
</dbReference>
<evidence type="ECO:0000259" key="5">
    <source>
        <dbReference type="PROSITE" id="PS50987"/>
    </source>
</evidence>
<dbReference type="PROSITE" id="PS50987">
    <property type="entry name" value="HTH_ARSR_2"/>
    <property type="match status" value="1"/>
</dbReference>